<dbReference type="InterPro" id="IPR053203">
    <property type="entry name" value="Cisplatin_resist-associated"/>
</dbReference>
<keyword evidence="3" id="KW-1185">Reference proteome</keyword>
<comment type="caution">
    <text evidence="2">The sequence shown here is derived from an EMBL/GenBank/DDBJ whole genome shotgun (WGS) entry which is preliminary data.</text>
</comment>
<dbReference type="AlphaFoldDB" id="A0A9P4PCV8"/>
<feature type="region of interest" description="Disordered" evidence="1">
    <location>
        <begin position="1"/>
        <end position="159"/>
    </location>
</feature>
<dbReference type="OrthoDB" id="3063476at2759"/>
<dbReference type="PANTHER" id="PTHR34693:SF1">
    <property type="entry name" value="PROTEIN PAR32"/>
    <property type="match status" value="1"/>
</dbReference>
<evidence type="ECO:0000313" key="2">
    <source>
        <dbReference type="EMBL" id="KAF2440838.1"/>
    </source>
</evidence>
<dbReference type="EMBL" id="MU001506">
    <property type="protein sequence ID" value="KAF2440838.1"/>
    <property type="molecule type" value="Genomic_DNA"/>
</dbReference>
<dbReference type="PANTHER" id="PTHR34693">
    <property type="entry name" value="PROTEIN PAR32"/>
    <property type="match status" value="1"/>
</dbReference>
<dbReference type="InterPro" id="IPR022024">
    <property type="entry name" value="DUF3602"/>
</dbReference>
<evidence type="ECO:0000256" key="1">
    <source>
        <dbReference type="SAM" id="MobiDB-lite"/>
    </source>
</evidence>
<proteinExistence type="predicted"/>
<sequence length="159" mass="16845">MAEQRATPDRVASYGRGGAGNIGKEDPAAHITPKDLVTPTLKSVHYTTGRGGSGNMAKNDPAHPELARAAQDVEAPTHRDADGPHHYGRGGAANIAKIEEEKRVARVAAGTEKSSGEKKRASGEPRERKSEDGRREAGRADKGIVDKGKELLHKLGGKK</sequence>
<dbReference type="Proteomes" id="UP000799764">
    <property type="component" value="Unassembled WGS sequence"/>
</dbReference>
<name>A0A9P4PCV8_9PLEO</name>
<feature type="compositionally biased region" description="Basic and acidic residues" evidence="1">
    <location>
        <begin position="114"/>
        <end position="153"/>
    </location>
</feature>
<organism evidence="2 3">
    <name type="scientific">Karstenula rhodostoma CBS 690.94</name>
    <dbReference type="NCBI Taxonomy" id="1392251"/>
    <lineage>
        <taxon>Eukaryota</taxon>
        <taxon>Fungi</taxon>
        <taxon>Dikarya</taxon>
        <taxon>Ascomycota</taxon>
        <taxon>Pezizomycotina</taxon>
        <taxon>Dothideomycetes</taxon>
        <taxon>Pleosporomycetidae</taxon>
        <taxon>Pleosporales</taxon>
        <taxon>Massarineae</taxon>
        <taxon>Didymosphaeriaceae</taxon>
        <taxon>Karstenula</taxon>
    </lineage>
</organism>
<feature type="compositionally biased region" description="Basic and acidic residues" evidence="1">
    <location>
        <begin position="75"/>
        <end position="85"/>
    </location>
</feature>
<gene>
    <name evidence="2" type="ORF">P171DRAFT_488428</name>
</gene>
<evidence type="ECO:0000313" key="3">
    <source>
        <dbReference type="Proteomes" id="UP000799764"/>
    </source>
</evidence>
<protein>
    <submittedName>
        <fullName evidence="2">Uncharacterized protein</fullName>
    </submittedName>
</protein>
<reference evidence="2" key="1">
    <citation type="journal article" date="2020" name="Stud. Mycol.">
        <title>101 Dothideomycetes genomes: a test case for predicting lifestyles and emergence of pathogens.</title>
        <authorList>
            <person name="Haridas S."/>
            <person name="Albert R."/>
            <person name="Binder M."/>
            <person name="Bloem J."/>
            <person name="Labutti K."/>
            <person name="Salamov A."/>
            <person name="Andreopoulos B."/>
            <person name="Baker S."/>
            <person name="Barry K."/>
            <person name="Bills G."/>
            <person name="Bluhm B."/>
            <person name="Cannon C."/>
            <person name="Castanera R."/>
            <person name="Culley D."/>
            <person name="Daum C."/>
            <person name="Ezra D."/>
            <person name="Gonzalez J."/>
            <person name="Henrissat B."/>
            <person name="Kuo A."/>
            <person name="Liang C."/>
            <person name="Lipzen A."/>
            <person name="Lutzoni F."/>
            <person name="Magnuson J."/>
            <person name="Mondo S."/>
            <person name="Nolan M."/>
            <person name="Ohm R."/>
            <person name="Pangilinan J."/>
            <person name="Park H.-J."/>
            <person name="Ramirez L."/>
            <person name="Alfaro M."/>
            <person name="Sun H."/>
            <person name="Tritt A."/>
            <person name="Yoshinaga Y."/>
            <person name="Zwiers L.-H."/>
            <person name="Turgeon B."/>
            <person name="Goodwin S."/>
            <person name="Spatafora J."/>
            <person name="Crous P."/>
            <person name="Grigoriev I."/>
        </authorList>
    </citation>
    <scope>NUCLEOTIDE SEQUENCE</scope>
    <source>
        <strain evidence="2">CBS 690.94</strain>
    </source>
</reference>
<accession>A0A9P4PCV8</accession>
<dbReference type="Pfam" id="PF12223">
    <property type="entry name" value="DUF3602"/>
    <property type="match status" value="1"/>
</dbReference>